<dbReference type="RefSeq" id="WP_003749125.1">
    <property type="nucleotide sequence ID" value="NZ_CM001051.1"/>
</dbReference>
<feature type="non-terminal residue" evidence="1">
    <location>
        <position position="1"/>
    </location>
</feature>
<protein>
    <submittedName>
        <fullName evidence="1">Putative tRNA(Ile)-lysidine synthase, ic</fullName>
    </submittedName>
</protein>
<sequence length="94" mass="11414">FWYFYLDNSPKKVYKYNNPLNFKGVRYFFLYEKENFYGLRSWRDLTGFIHANGYFSENLIKRLSEVYIINSNYRKIVDSVTISVQIFRAISILP</sequence>
<proteinExistence type="predicted"/>
<reference evidence="1" key="1">
    <citation type="journal article" date="2010" name="Microbiol. Resour. Announc.">
        <title>Comparative genomics of the bacterial genus Listeria: Genome evolution is characterized by limited gene acquisition and limited gene loss.</title>
        <authorList>
            <person name="den Bakker H.C."/>
            <person name="Cummings C.A."/>
            <person name="Ferreira V."/>
            <person name="Vatta P."/>
            <person name="Orsi R.H."/>
            <person name="Degoricija L."/>
            <person name="Barker M."/>
            <person name="Petrauskene O."/>
            <person name="Furtado M.R."/>
            <person name="Wiedmann M."/>
        </authorList>
    </citation>
    <scope>NUCLEOTIDE SEQUENCE [LARGE SCALE GENOMIC DNA]</scope>
    <source>
        <strain evidence="1">FSL N1-067</strain>
    </source>
</reference>
<dbReference type="AlphaFoldDB" id="E3ZSQ7"/>
<evidence type="ECO:0000313" key="1">
    <source>
        <dbReference type="EMBL" id="EFR99340.1"/>
    </source>
</evidence>
<name>E3ZSQ7_LISSE</name>
<organism evidence="1">
    <name type="scientific">Listeria seeligeri FSL N1-067</name>
    <dbReference type="NCBI Taxonomy" id="702453"/>
    <lineage>
        <taxon>Bacteria</taxon>
        <taxon>Bacillati</taxon>
        <taxon>Bacillota</taxon>
        <taxon>Bacilli</taxon>
        <taxon>Bacillales</taxon>
        <taxon>Listeriaceae</taxon>
        <taxon>Listeria</taxon>
    </lineage>
</organism>
<dbReference type="EMBL" id="ADXJ01000844">
    <property type="protein sequence ID" value="EFR99340.1"/>
    <property type="molecule type" value="Genomic_DNA"/>
</dbReference>
<dbReference type="HOGENOM" id="CLU_2377707_0_0_9"/>
<dbReference type="Proteomes" id="UP000004302">
    <property type="component" value="Chromosome"/>
</dbReference>
<accession>E3ZSQ7</accession>
<comment type="caution">
    <text evidence="1">The sequence shown here is derived from an EMBL/GenBank/DDBJ whole genome shotgun (WGS) entry which is preliminary data.</text>
</comment>
<gene>
    <name evidence="1" type="ORF">NT03LS_2545</name>
</gene>